<evidence type="ECO:0000313" key="4">
    <source>
        <dbReference type="EMBL" id="QSL65476.1"/>
    </source>
</evidence>
<dbReference type="Pfam" id="PF00400">
    <property type="entry name" value="WD40"/>
    <property type="match status" value="1"/>
</dbReference>
<keyword evidence="1 3" id="KW-0853">WD repeat</keyword>
<dbReference type="InterPro" id="IPR019775">
    <property type="entry name" value="WD40_repeat_CS"/>
</dbReference>
<evidence type="ECO:0000256" key="2">
    <source>
        <dbReference type="ARBA" id="ARBA00022737"/>
    </source>
</evidence>
<name>A0A899FYA5_9ASCO</name>
<protein>
    <submittedName>
        <fullName evidence="4">Uncharacterized protein</fullName>
    </submittedName>
</protein>
<dbReference type="SMART" id="SM00320">
    <property type="entry name" value="WD40"/>
    <property type="match status" value="2"/>
</dbReference>
<feature type="repeat" description="WD" evidence="3">
    <location>
        <begin position="173"/>
        <end position="214"/>
    </location>
</feature>
<dbReference type="PROSITE" id="PS00678">
    <property type="entry name" value="WD_REPEATS_1"/>
    <property type="match status" value="1"/>
</dbReference>
<dbReference type="Gene3D" id="2.130.10.10">
    <property type="entry name" value="YVTN repeat-like/Quinoprotein amine dehydrogenase"/>
    <property type="match status" value="1"/>
</dbReference>
<dbReference type="PROSITE" id="PS50294">
    <property type="entry name" value="WD_REPEATS_REGION"/>
    <property type="match status" value="1"/>
</dbReference>
<dbReference type="AlphaFoldDB" id="A0A899FYA5"/>
<dbReference type="OrthoDB" id="5591786at2759"/>
<dbReference type="InterPro" id="IPR015943">
    <property type="entry name" value="WD40/YVTN_repeat-like_dom_sf"/>
</dbReference>
<evidence type="ECO:0000256" key="3">
    <source>
        <dbReference type="PROSITE-ProRule" id="PRU00221"/>
    </source>
</evidence>
<sequence length="494" mass="56161">MEPLDFSMKVFRRIGLSGVKYWRCGLVSVSSKNIFVGVDDAIRVYEKSQFDGLAENLFWELKCQVEPNSVISGEIDVMTPLSFNSIKVGYIGDEEVLVCCTDSGFVNVWFTEDLLRSPLILNTGRSAWGIAMHTSKRLLAISSNSHDISMWNLGVANPFKEWNTSSAGWPRRFYGHNDNIPSICFNMNGTILSSAGIDATCRLWDVVSGTLLHVYMDSQRGWFVGFIDSLAFRILKSADLSKKKAKSGSNKANIKSMNKNHTNQVDLLHSVDDCSDLNDERDGSFYESDTDDSLDIQNSFFSTLSVRKLFRESRFSSSDCSDFFSSEKHDDFFTCYTSINYKELLFYVTEKNVKLCCIRETLPMIQLSAECRNIFDNNEDIDSILRYMDRINMVEFIPELSLCIVASQKGKACLMHMARSVVRRKNGSVLSSYTIIADQQFPEDPPLCGLLGIGVEKVFLRFYKLYMLYYDGTLIVYEIKKPIFDMTDVDNLIL</sequence>
<evidence type="ECO:0000256" key="1">
    <source>
        <dbReference type="ARBA" id="ARBA00022574"/>
    </source>
</evidence>
<gene>
    <name evidence="4" type="ORF">MERGE_002788</name>
</gene>
<dbReference type="InterPro" id="IPR036322">
    <property type="entry name" value="WD40_repeat_dom_sf"/>
</dbReference>
<dbReference type="PROSITE" id="PS50082">
    <property type="entry name" value="WD_REPEATS_2"/>
    <property type="match status" value="1"/>
</dbReference>
<evidence type="ECO:0000313" key="5">
    <source>
        <dbReference type="Proteomes" id="UP000663699"/>
    </source>
</evidence>
<keyword evidence="2" id="KW-0677">Repeat</keyword>
<reference evidence="4" key="1">
    <citation type="submission" date="2020-06" db="EMBL/GenBank/DDBJ databases">
        <title>Genomes of multiple members of Pneumocystis genus reveal paths to human pathogen Pneumocystis jirovecii.</title>
        <authorList>
            <person name="Cisse O.H."/>
            <person name="Ma L."/>
            <person name="Dekker J."/>
            <person name="Khil P."/>
            <person name="Jo J."/>
            <person name="Brenchley J."/>
            <person name="Blair R."/>
            <person name="Pahar B."/>
            <person name="Chabe M."/>
            <person name="Van Rompay K.A."/>
            <person name="Keesler R."/>
            <person name="Sukura A."/>
            <person name="Hirsch V."/>
            <person name="Kutty G."/>
            <person name="Liu Y."/>
            <person name="Peng L."/>
            <person name="Chen J."/>
            <person name="Song J."/>
            <person name="Weissenbacher-Lang C."/>
            <person name="Xu J."/>
            <person name="Upham N.S."/>
            <person name="Stajich J.E."/>
            <person name="Cuomo C.A."/>
            <person name="Cushion M.T."/>
            <person name="Kovacs J.A."/>
        </authorList>
    </citation>
    <scope>NUCLEOTIDE SEQUENCE</scope>
    <source>
        <strain evidence="4">2A</strain>
    </source>
</reference>
<dbReference type="InterPro" id="IPR001680">
    <property type="entry name" value="WD40_rpt"/>
</dbReference>
<dbReference type="EMBL" id="CP054537">
    <property type="protein sequence ID" value="QSL65476.1"/>
    <property type="molecule type" value="Genomic_DNA"/>
</dbReference>
<organism evidence="4 5">
    <name type="scientific">Pneumocystis wakefieldiae</name>
    <dbReference type="NCBI Taxonomy" id="38082"/>
    <lineage>
        <taxon>Eukaryota</taxon>
        <taxon>Fungi</taxon>
        <taxon>Dikarya</taxon>
        <taxon>Ascomycota</taxon>
        <taxon>Taphrinomycotina</taxon>
        <taxon>Pneumocystomycetes</taxon>
        <taxon>Pneumocystaceae</taxon>
        <taxon>Pneumocystis</taxon>
    </lineage>
</organism>
<dbReference type="InterPro" id="IPR014839">
    <property type="entry name" value="Crt10"/>
</dbReference>
<dbReference type="SUPFAM" id="SSF50978">
    <property type="entry name" value="WD40 repeat-like"/>
    <property type="match status" value="1"/>
</dbReference>
<proteinExistence type="predicted"/>
<keyword evidence="5" id="KW-1185">Reference proteome</keyword>
<dbReference type="Proteomes" id="UP000663699">
    <property type="component" value="Chromosome 6"/>
</dbReference>
<dbReference type="Pfam" id="PF08728">
    <property type="entry name" value="CRT10"/>
    <property type="match status" value="1"/>
</dbReference>
<accession>A0A899FYA5</accession>